<keyword evidence="2" id="KW-1185">Reference proteome</keyword>
<dbReference type="EMBL" id="RCZH01000011">
    <property type="protein sequence ID" value="TPG38202.1"/>
    <property type="molecule type" value="Genomic_DNA"/>
</dbReference>
<proteinExistence type="predicted"/>
<accession>A0A502EMH4</accession>
<sequence>MIKELPDYIFNKNYDNFYLLTEYDIIFNEKFTKNLNIFCKRLNSEKLLIKLEVPLEYNSLVPNRIELTDSSNLSNFYEMSANVNEAGLMYYMLNFFINDSSELWEIYVSLENELSVIGCSKEISSLFEVLFNPYKDESVQLKYKIIGDMFDDEELKILFIESLERNYKFSETR</sequence>
<reference evidence="1 2" key="1">
    <citation type="journal article" date="2019" name="Environ. Microbiol.">
        <title>Species interactions and distinct microbial communities in high Arctic permafrost affected cryosols are associated with the CH4 and CO2 gas fluxes.</title>
        <authorList>
            <person name="Altshuler I."/>
            <person name="Hamel J."/>
            <person name="Turney S."/>
            <person name="Magnuson E."/>
            <person name="Levesque R."/>
            <person name="Greer C."/>
            <person name="Whyte L.G."/>
        </authorList>
    </citation>
    <scope>NUCLEOTIDE SEQUENCE [LARGE SCALE GENOMIC DNA]</scope>
    <source>
        <strain evidence="1 2">42</strain>
    </source>
</reference>
<name>A0A502EMH4_9FLAO</name>
<evidence type="ECO:0000313" key="2">
    <source>
        <dbReference type="Proteomes" id="UP000319700"/>
    </source>
</evidence>
<evidence type="ECO:0000313" key="1">
    <source>
        <dbReference type="EMBL" id="TPG38202.1"/>
    </source>
</evidence>
<dbReference type="AlphaFoldDB" id="A0A502EMH4"/>
<protein>
    <submittedName>
        <fullName evidence="1">Uncharacterized protein</fullName>
    </submittedName>
</protein>
<gene>
    <name evidence="1" type="ORF">EAH81_17390</name>
</gene>
<comment type="caution">
    <text evidence="1">The sequence shown here is derived from an EMBL/GenBank/DDBJ whole genome shotgun (WGS) entry which is preliminary data.</text>
</comment>
<dbReference type="RefSeq" id="WP_140509351.1">
    <property type="nucleotide sequence ID" value="NZ_RCZH01000011.1"/>
</dbReference>
<organism evidence="1 2">
    <name type="scientific">Flavobacterium pectinovorum</name>
    <dbReference type="NCBI Taxonomy" id="29533"/>
    <lineage>
        <taxon>Bacteria</taxon>
        <taxon>Pseudomonadati</taxon>
        <taxon>Bacteroidota</taxon>
        <taxon>Flavobacteriia</taxon>
        <taxon>Flavobacteriales</taxon>
        <taxon>Flavobacteriaceae</taxon>
        <taxon>Flavobacterium</taxon>
    </lineage>
</organism>
<dbReference type="Proteomes" id="UP000319700">
    <property type="component" value="Unassembled WGS sequence"/>
</dbReference>